<name>A0A831ZTH9_9BACT</name>
<dbReference type="GO" id="GO:0003676">
    <property type="term" value="F:nucleic acid binding"/>
    <property type="evidence" value="ECO:0007669"/>
    <property type="project" value="InterPro"/>
</dbReference>
<feature type="region of interest" description="Disordered" evidence="2">
    <location>
        <begin position="356"/>
        <end position="398"/>
    </location>
</feature>
<dbReference type="AlphaFoldDB" id="A0A831ZTH9"/>
<dbReference type="Gene3D" id="1.10.3210.10">
    <property type="entry name" value="Hypothetical protein af1432"/>
    <property type="match status" value="1"/>
</dbReference>
<evidence type="ECO:0000256" key="1">
    <source>
        <dbReference type="ARBA" id="ARBA00022801"/>
    </source>
</evidence>
<comment type="caution">
    <text evidence="4">The sequence shown here is derived from an EMBL/GenBank/DDBJ whole genome shotgun (WGS) entry which is preliminary data.</text>
</comment>
<dbReference type="GO" id="GO:0031125">
    <property type="term" value="P:rRNA 3'-end processing"/>
    <property type="evidence" value="ECO:0007669"/>
    <property type="project" value="TreeGrafter"/>
</dbReference>
<organism evidence="4">
    <name type="scientific">Desulfacinum infernum</name>
    <dbReference type="NCBI Taxonomy" id="35837"/>
    <lineage>
        <taxon>Bacteria</taxon>
        <taxon>Pseudomonadati</taxon>
        <taxon>Thermodesulfobacteriota</taxon>
        <taxon>Syntrophobacteria</taxon>
        <taxon>Syntrophobacterales</taxon>
        <taxon>Syntrophobacteraceae</taxon>
        <taxon>Desulfacinum</taxon>
    </lineage>
</organism>
<dbReference type="Pfam" id="PF01336">
    <property type="entry name" value="tRNA_anti-codon"/>
    <property type="match status" value="1"/>
</dbReference>
<protein>
    <submittedName>
        <fullName evidence="4">HD domain-containing protein</fullName>
    </submittedName>
</protein>
<dbReference type="InterPro" id="IPR004365">
    <property type="entry name" value="NA-bd_OB_tRNA"/>
</dbReference>
<accession>A0A831ZTH9</accession>
<sequence length="398" mass="43985">MIPLKKQGDPVVSGRPFARRKSVMKNAEDAQIMADASCPSTGDSGQRIADIQPNQDVAGTFVVEEKQLRTTKNGKPFLSLKLRDKTGSVTARLWENATKAAQTLAGHKVLRIQGRSQEYQNEIQIHIQHMEPVPRDAVDPSDFLPVCPKDPHALWKALKGLLQKVHKKPYGELIRAFVSDKALMAAFCKAPAAKNVHHAYVGGLLEHTVGVMHLCALIGTQYPSLDQDLLLMGAFLHDMGKVHEFTYDLVIDYSDVGRLVGHMVLGVEILNAKIAMCKDFPEETAVLLKHLILSHHGEPQFGAVQSPMTREAFALHLADDLDAKMNSLDDILAKNDDPDSLWTAYQSLYGRYFYKGPRQDGPSSDAPDPEPPSAPCREVRQLPLWPGVTEKGRAHDDA</sequence>
<proteinExistence type="predicted"/>
<dbReference type="SUPFAM" id="SSF50249">
    <property type="entry name" value="Nucleic acid-binding proteins"/>
    <property type="match status" value="1"/>
</dbReference>
<dbReference type="PROSITE" id="PS51831">
    <property type="entry name" value="HD"/>
    <property type="match status" value="1"/>
</dbReference>
<keyword evidence="1" id="KW-0378">Hydrolase</keyword>
<dbReference type="InterPro" id="IPR050798">
    <property type="entry name" value="YhaM_exoribonuc/phosphodiest"/>
</dbReference>
<evidence type="ECO:0000259" key="3">
    <source>
        <dbReference type="PROSITE" id="PS51831"/>
    </source>
</evidence>
<reference evidence="4" key="1">
    <citation type="journal article" date="2020" name="mSystems">
        <title>Genome- and Community-Level Interaction Insights into Carbon Utilization and Element Cycling Functions of Hydrothermarchaeota in Hydrothermal Sediment.</title>
        <authorList>
            <person name="Zhou Z."/>
            <person name="Liu Y."/>
            <person name="Xu W."/>
            <person name="Pan J."/>
            <person name="Luo Z.H."/>
            <person name="Li M."/>
        </authorList>
    </citation>
    <scope>NUCLEOTIDE SEQUENCE [LARGE SCALE GENOMIC DNA]</scope>
    <source>
        <strain evidence="4">SpSt-456</strain>
    </source>
</reference>
<feature type="domain" description="HD" evidence="3">
    <location>
        <begin position="204"/>
        <end position="324"/>
    </location>
</feature>
<dbReference type="CDD" id="cd04492">
    <property type="entry name" value="YhaM_OBF_like"/>
    <property type="match status" value="1"/>
</dbReference>
<dbReference type="SUPFAM" id="SSF109604">
    <property type="entry name" value="HD-domain/PDEase-like"/>
    <property type="match status" value="1"/>
</dbReference>
<dbReference type="NCBIfam" id="TIGR00277">
    <property type="entry name" value="HDIG"/>
    <property type="match status" value="1"/>
</dbReference>
<dbReference type="PANTHER" id="PTHR37294:SF1">
    <property type="entry name" value="3'-5' EXORIBONUCLEASE YHAM"/>
    <property type="match status" value="1"/>
</dbReference>
<dbReference type="InterPro" id="IPR006674">
    <property type="entry name" value="HD_domain"/>
</dbReference>
<dbReference type="PANTHER" id="PTHR37294">
    <property type="entry name" value="3'-5' EXORIBONUCLEASE YHAM"/>
    <property type="match status" value="1"/>
</dbReference>
<evidence type="ECO:0000256" key="2">
    <source>
        <dbReference type="SAM" id="MobiDB-lite"/>
    </source>
</evidence>
<dbReference type="EMBL" id="DSTK01000039">
    <property type="protein sequence ID" value="HFK98369.1"/>
    <property type="molecule type" value="Genomic_DNA"/>
</dbReference>
<dbReference type="Gene3D" id="2.40.50.140">
    <property type="entry name" value="Nucleic acid-binding proteins"/>
    <property type="match status" value="1"/>
</dbReference>
<evidence type="ECO:0000313" key="4">
    <source>
        <dbReference type="EMBL" id="HFK98369.1"/>
    </source>
</evidence>
<dbReference type="GO" id="GO:0016787">
    <property type="term" value="F:hydrolase activity"/>
    <property type="evidence" value="ECO:0007669"/>
    <property type="project" value="UniProtKB-KW"/>
</dbReference>
<dbReference type="InterPro" id="IPR012340">
    <property type="entry name" value="NA-bd_OB-fold"/>
</dbReference>
<dbReference type="InterPro" id="IPR006675">
    <property type="entry name" value="HDIG_dom"/>
</dbReference>
<gene>
    <name evidence="4" type="ORF">ENS06_13740</name>
</gene>
<dbReference type="Pfam" id="PF01966">
    <property type="entry name" value="HD"/>
    <property type="match status" value="1"/>
</dbReference>
<dbReference type="SMART" id="SM00471">
    <property type="entry name" value="HDc"/>
    <property type="match status" value="1"/>
</dbReference>
<dbReference type="CDD" id="cd00077">
    <property type="entry name" value="HDc"/>
    <property type="match status" value="1"/>
</dbReference>
<dbReference type="InterPro" id="IPR003607">
    <property type="entry name" value="HD/PDEase_dom"/>
</dbReference>